<comment type="caution">
    <text evidence="2">The sequence shown here is derived from an EMBL/GenBank/DDBJ whole genome shotgun (WGS) entry which is preliminary data.</text>
</comment>
<evidence type="ECO:0000256" key="1">
    <source>
        <dbReference type="SAM" id="Phobius"/>
    </source>
</evidence>
<gene>
    <name evidence="2" type="ORF">CEPIT_LOCUS12114</name>
</gene>
<keyword evidence="1" id="KW-0812">Transmembrane</keyword>
<feature type="transmembrane region" description="Helical" evidence="1">
    <location>
        <begin position="46"/>
        <end position="64"/>
    </location>
</feature>
<reference evidence="2" key="1">
    <citation type="submission" date="2022-07" db="EMBL/GenBank/DDBJ databases">
        <authorList>
            <person name="Macas J."/>
            <person name="Novak P."/>
            <person name="Neumann P."/>
        </authorList>
    </citation>
    <scope>NUCLEOTIDE SEQUENCE</scope>
</reference>
<accession>A0AAV0D481</accession>
<proteinExistence type="predicted"/>
<protein>
    <submittedName>
        <fullName evidence="2">Uncharacterized protein</fullName>
    </submittedName>
</protein>
<keyword evidence="1" id="KW-1133">Transmembrane helix</keyword>
<keyword evidence="1" id="KW-0472">Membrane</keyword>
<feature type="transmembrane region" description="Helical" evidence="1">
    <location>
        <begin position="76"/>
        <end position="100"/>
    </location>
</feature>
<evidence type="ECO:0000313" key="2">
    <source>
        <dbReference type="EMBL" id="CAH9092473.1"/>
    </source>
</evidence>
<dbReference type="Proteomes" id="UP001152523">
    <property type="component" value="Unassembled WGS sequence"/>
</dbReference>
<organism evidence="2 3">
    <name type="scientific">Cuscuta epithymum</name>
    <dbReference type="NCBI Taxonomy" id="186058"/>
    <lineage>
        <taxon>Eukaryota</taxon>
        <taxon>Viridiplantae</taxon>
        <taxon>Streptophyta</taxon>
        <taxon>Embryophyta</taxon>
        <taxon>Tracheophyta</taxon>
        <taxon>Spermatophyta</taxon>
        <taxon>Magnoliopsida</taxon>
        <taxon>eudicotyledons</taxon>
        <taxon>Gunneridae</taxon>
        <taxon>Pentapetalae</taxon>
        <taxon>asterids</taxon>
        <taxon>lamiids</taxon>
        <taxon>Solanales</taxon>
        <taxon>Convolvulaceae</taxon>
        <taxon>Cuscuteae</taxon>
        <taxon>Cuscuta</taxon>
        <taxon>Cuscuta subgen. Cuscuta</taxon>
    </lineage>
</organism>
<name>A0AAV0D481_9ASTE</name>
<feature type="transmembrane region" description="Helical" evidence="1">
    <location>
        <begin position="6"/>
        <end position="25"/>
    </location>
</feature>
<dbReference type="EMBL" id="CAMAPF010000073">
    <property type="protein sequence ID" value="CAH9092473.1"/>
    <property type="molecule type" value="Genomic_DNA"/>
</dbReference>
<keyword evidence="3" id="KW-1185">Reference proteome</keyword>
<dbReference type="AlphaFoldDB" id="A0AAV0D481"/>
<sequence>MVNTLILVRLPTLFMNFVKIMHGIINQYTMPEFLYAVKDQMKGFSMFPLFFNFYFQGFWSGFFIGREFCPLHVSVWYVILLAMSRGFVLLIGGIDLVNLYCSWLVKFFQPCCSNASNTCPPPEPPPRSGKKNMIN</sequence>
<evidence type="ECO:0000313" key="3">
    <source>
        <dbReference type="Proteomes" id="UP001152523"/>
    </source>
</evidence>